<dbReference type="SUPFAM" id="SSF47336">
    <property type="entry name" value="ACP-like"/>
    <property type="match status" value="1"/>
</dbReference>
<organism evidence="2">
    <name type="scientific">marine metagenome</name>
    <dbReference type="NCBI Taxonomy" id="408172"/>
    <lineage>
        <taxon>unclassified sequences</taxon>
        <taxon>metagenomes</taxon>
        <taxon>ecological metagenomes</taxon>
    </lineage>
</organism>
<evidence type="ECO:0000313" key="2">
    <source>
        <dbReference type="EMBL" id="SVD22872.1"/>
    </source>
</evidence>
<feature type="domain" description="Carrier" evidence="1">
    <location>
        <begin position="1"/>
        <end position="64"/>
    </location>
</feature>
<dbReference type="PROSITE" id="PS50075">
    <property type="entry name" value="CARRIER"/>
    <property type="match status" value="1"/>
</dbReference>
<dbReference type="EMBL" id="UINC01137497">
    <property type="protein sequence ID" value="SVD22872.1"/>
    <property type="molecule type" value="Genomic_DNA"/>
</dbReference>
<dbReference type="InterPro" id="IPR009081">
    <property type="entry name" value="PP-bd_ACP"/>
</dbReference>
<accession>A0A382TM76</accession>
<name>A0A382TM76_9ZZZZ</name>
<sequence length="64" mass="7220">VRELVVESLQLQVQPEMIDVDEPLFGGDATVDSMGSLEIIAALEREYDFHIPDDDLRVELFDSV</sequence>
<dbReference type="Pfam" id="PF00550">
    <property type="entry name" value="PP-binding"/>
    <property type="match status" value="1"/>
</dbReference>
<reference evidence="2" key="1">
    <citation type="submission" date="2018-05" db="EMBL/GenBank/DDBJ databases">
        <authorList>
            <person name="Lanie J.A."/>
            <person name="Ng W.-L."/>
            <person name="Kazmierczak K.M."/>
            <person name="Andrzejewski T.M."/>
            <person name="Davidsen T.M."/>
            <person name="Wayne K.J."/>
            <person name="Tettelin H."/>
            <person name="Glass J.I."/>
            <person name="Rusch D."/>
            <person name="Podicherti R."/>
            <person name="Tsui H.-C.T."/>
            <person name="Winkler M.E."/>
        </authorList>
    </citation>
    <scope>NUCLEOTIDE SEQUENCE</scope>
</reference>
<gene>
    <name evidence="2" type="ORF">METZ01_LOCUS375726</name>
</gene>
<evidence type="ECO:0000259" key="1">
    <source>
        <dbReference type="PROSITE" id="PS50075"/>
    </source>
</evidence>
<feature type="non-terminal residue" evidence="2">
    <location>
        <position position="1"/>
    </location>
</feature>
<dbReference type="InterPro" id="IPR036736">
    <property type="entry name" value="ACP-like_sf"/>
</dbReference>
<dbReference type="Gene3D" id="1.10.1200.10">
    <property type="entry name" value="ACP-like"/>
    <property type="match status" value="1"/>
</dbReference>
<proteinExistence type="predicted"/>
<protein>
    <recommendedName>
        <fullName evidence="1">Carrier domain-containing protein</fullName>
    </recommendedName>
</protein>
<dbReference type="AlphaFoldDB" id="A0A382TM76"/>